<proteinExistence type="inferred from homology"/>
<name>A0ABN2FHQ4_9ACTN</name>
<feature type="domain" description="Tryptophan synthase beta chain-like PALP" evidence="4">
    <location>
        <begin position="15"/>
        <end position="311"/>
    </location>
</feature>
<dbReference type="Gene3D" id="3.40.50.1100">
    <property type="match status" value="2"/>
</dbReference>
<dbReference type="InterPro" id="IPR001926">
    <property type="entry name" value="TrpB-like_PALP"/>
</dbReference>
<protein>
    <submittedName>
        <fullName evidence="5">D-cysteine desulfhydrase</fullName>
    </submittedName>
</protein>
<comment type="similarity">
    <text evidence="2">Belongs to the ACC deaminase/D-cysteine desulfhydrase family.</text>
</comment>
<comment type="cofactor">
    <cofactor evidence="1">
        <name>pyridoxal 5'-phosphate</name>
        <dbReference type="ChEBI" id="CHEBI:597326"/>
    </cofactor>
</comment>
<evidence type="ECO:0000256" key="1">
    <source>
        <dbReference type="ARBA" id="ARBA00001933"/>
    </source>
</evidence>
<dbReference type="Pfam" id="PF00291">
    <property type="entry name" value="PALP"/>
    <property type="match status" value="1"/>
</dbReference>
<accession>A0ABN2FHQ4</accession>
<evidence type="ECO:0000256" key="3">
    <source>
        <dbReference type="ARBA" id="ARBA00022898"/>
    </source>
</evidence>
<dbReference type="PANTHER" id="PTHR43780:SF2">
    <property type="entry name" value="1-AMINOCYCLOPROPANE-1-CARBOXYLATE DEAMINASE-RELATED"/>
    <property type="match status" value="1"/>
</dbReference>
<organism evidence="5 6">
    <name type="scientific">Kribbella alba</name>
    <dbReference type="NCBI Taxonomy" id="190197"/>
    <lineage>
        <taxon>Bacteria</taxon>
        <taxon>Bacillati</taxon>
        <taxon>Actinomycetota</taxon>
        <taxon>Actinomycetes</taxon>
        <taxon>Propionibacteriales</taxon>
        <taxon>Kribbellaceae</taxon>
        <taxon>Kribbella</taxon>
    </lineage>
</organism>
<dbReference type="InterPro" id="IPR036052">
    <property type="entry name" value="TrpB-like_PALP_sf"/>
</dbReference>
<dbReference type="PIRSF" id="PIRSF006278">
    <property type="entry name" value="ACCD_DCysDesulf"/>
    <property type="match status" value="1"/>
</dbReference>
<dbReference type="SUPFAM" id="SSF53686">
    <property type="entry name" value="Tryptophan synthase beta subunit-like PLP-dependent enzymes"/>
    <property type="match status" value="1"/>
</dbReference>
<keyword evidence="6" id="KW-1185">Reference proteome</keyword>
<evidence type="ECO:0000313" key="5">
    <source>
        <dbReference type="EMBL" id="GAA1647368.1"/>
    </source>
</evidence>
<dbReference type="PANTHER" id="PTHR43780">
    <property type="entry name" value="1-AMINOCYCLOPROPANE-1-CARBOXYLATE DEAMINASE-RELATED"/>
    <property type="match status" value="1"/>
</dbReference>
<evidence type="ECO:0000313" key="6">
    <source>
        <dbReference type="Proteomes" id="UP001501319"/>
    </source>
</evidence>
<dbReference type="InterPro" id="IPR027278">
    <property type="entry name" value="ACCD_DCysDesulf"/>
</dbReference>
<dbReference type="RefSeq" id="WP_344113660.1">
    <property type="nucleotide sequence ID" value="NZ_BAAANE010000007.1"/>
</dbReference>
<sequence length="324" mass="33204">MKHLVSLPRIPLVAAATPLQPAPRLSAEIGVEVWFKRDDLTGLGLGGNKVRGLEYLLGDALDQGCDCLVTGAGSQSNWAMLAALAARRCGLTPYLVFYGSRTRPTGNLLLSEFLGADVRFTGELERASVDAGIDKLGAELSAAGRRPYLVPRGGATPLGAAGYVRASMELAEQLMATGLAPSQLWLATGSCGTQAGLVAGSRWLHSPYDVVGVSVSRPVDECVTRVESLARGASSLLGFSPDDDGCVTVLGGYLGQGYGRGSLAGDAAAQLVARTEGIFLDPVFGAKAMAALVDAARAGSVDGPVVFLVSGGAPTLFAGPKGSL</sequence>
<comment type="caution">
    <text evidence="5">The sequence shown here is derived from an EMBL/GenBank/DDBJ whole genome shotgun (WGS) entry which is preliminary data.</text>
</comment>
<dbReference type="Proteomes" id="UP001501319">
    <property type="component" value="Unassembled WGS sequence"/>
</dbReference>
<reference evidence="5 6" key="1">
    <citation type="journal article" date="2019" name="Int. J. Syst. Evol. Microbiol.">
        <title>The Global Catalogue of Microorganisms (GCM) 10K type strain sequencing project: providing services to taxonomists for standard genome sequencing and annotation.</title>
        <authorList>
            <consortium name="The Broad Institute Genomics Platform"/>
            <consortium name="The Broad Institute Genome Sequencing Center for Infectious Disease"/>
            <person name="Wu L."/>
            <person name="Ma J."/>
        </authorList>
    </citation>
    <scope>NUCLEOTIDE SEQUENCE [LARGE SCALE GENOMIC DNA]</scope>
    <source>
        <strain evidence="5 6">JCM 14306</strain>
    </source>
</reference>
<dbReference type="EMBL" id="BAAANE010000007">
    <property type="protein sequence ID" value="GAA1647368.1"/>
    <property type="molecule type" value="Genomic_DNA"/>
</dbReference>
<evidence type="ECO:0000259" key="4">
    <source>
        <dbReference type="Pfam" id="PF00291"/>
    </source>
</evidence>
<keyword evidence="3" id="KW-0663">Pyridoxal phosphate</keyword>
<evidence type="ECO:0000256" key="2">
    <source>
        <dbReference type="ARBA" id="ARBA00008639"/>
    </source>
</evidence>
<gene>
    <name evidence="5" type="ORF">GCM10009744_43260</name>
</gene>